<evidence type="ECO:0000256" key="1">
    <source>
        <dbReference type="SAM" id="MobiDB-lite"/>
    </source>
</evidence>
<dbReference type="AlphaFoldDB" id="X1VT35"/>
<comment type="caution">
    <text evidence="3">The sequence shown here is derived from an EMBL/GenBank/DDBJ whole genome shotgun (WGS) entry which is preliminary data.</text>
</comment>
<organism evidence="3">
    <name type="scientific">marine sediment metagenome</name>
    <dbReference type="NCBI Taxonomy" id="412755"/>
    <lineage>
        <taxon>unclassified sequences</taxon>
        <taxon>metagenomes</taxon>
        <taxon>ecological metagenomes</taxon>
    </lineage>
</organism>
<feature type="domain" description="ABC-type glycine betaine transport system substrate-binding" evidence="2">
    <location>
        <begin position="67"/>
        <end position="170"/>
    </location>
</feature>
<protein>
    <recommendedName>
        <fullName evidence="2">ABC-type glycine betaine transport system substrate-binding domain-containing protein</fullName>
    </recommendedName>
</protein>
<feature type="non-terminal residue" evidence="3">
    <location>
        <position position="171"/>
    </location>
</feature>
<gene>
    <name evidence="3" type="ORF">S12H4_42266</name>
</gene>
<dbReference type="InterPro" id="IPR007210">
    <property type="entry name" value="ABC_Gly_betaine_transp_sub-bd"/>
</dbReference>
<dbReference type="EMBL" id="BARW01025843">
    <property type="protein sequence ID" value="GAJ13050.1"/>
    <property type="molecule type" value="Genomic_DNA"/>
</dbReference>
<sequence>MKKDRFLPIVVGIVCTIALLAIPISGCQTTPAPPPVTPPPVTPPPVTPPPAPAIEPPAPAPVIEKPTIKIVDAQFESEWICNAIAEFIIQNGYGYPTETIVLTTSVWMVSLAEGDVHIDLELWKQNIMVWFNEETAAGRVVELGMTYEGGPQFWVIPQWVHEEYGINTVEA</sequence>
<accession>X1VT35</accession>
<reference evidence="3" key="1">
    <citation type="journal article" date="2014" name="Front. Microbiol.">
        <title>High frequency of phylogenetically diverse reductive dehalogenase-homologous genes in deep subseafloor sedimentary metagenomes.</title>
        <authorList>
            <person name="Kawai M."/>
            <person name="Futagami T."/>
            <person name="Toyoda A."/>
            <person name="Takaki Y."/>
            <person name="Nishi S."/>
            <person name="Hori S."/>
            <person name="Arai W."/>
            <person name="Tsubouchi T."/>
            <person name="Morono Y."/>
            <person name="Uchiyama I."/>
            <person name="Ito T."/>
            <person name="Fujiyama A."/>
            <person name="Inagaki F."/>
            <person name="Takami H."/>
        </authorList>
    </citation>
    <scope>NUCLEOTIDE SEQUENCE</scope>
    <source>
        <strain evidence="3">Expedition CK06-06</strain>
    </source>
</reference>
<dbReference type="GO" id="GO:0043190">
    <property type="term" value="C:ATP-binding cassette (ABC) transporter complex"/>
    <property type="evidence" value="ECO:0007669"/>
    <property type="project" value="InterPro"/>
</dbReference>
<evidence type="ECO:0000313" key="3">
    <source>
        <dbReference type="EMBL" id="GAJ13050.1"/>
    </source>
</evidence>
<dbReference type="SUPFAM" id="SSF53850">
    <property type="entry name" value="Periplasmic binding protein-like II"/>
    <property type="match status" value="1"/>
</dbReference>
<dbReference type="GO" id="GO:0022857">
    <property type="term" value="F:transmembrane transporter activity"/>
    <property type="evidence" value="ECO:0007669"/>
    <property type="project" value="InterPro"/>
</dbReference>
<proteinExistence type="predicted"/>
<evidence type="ECO:0000259" key="2">
    <source>
        <dbReference type="Pfam" id="PF04069"/>
    </source>
</evidence>
<dbReference type="Gene3D" id="3.40.190.10">
    <property type="entry name" value="Periplasmic binding protein-like II"/>
    <property type="match status" value="1"/>
</dbReference>
<name>X1VT35_9ZZZZ</name>
<dbReference type="Pfam" id="PF04069">
    <property type="entry name" value="OpuAC"/>
    <property type="match status" value="1"/>
</dbReference>
<feature type="region of interest" description="Disordered" evidence="1">
    <location>
        <begin position="33"/>
        <end position="53"/>
    </location>
</feature>